<keyword evidence="4" id="KW-0479">Metal-binding</keyword>
<keyword evidence="6" id="KW-0862">Zinc</keyword>
<dbReference type="EMBL" id="MU155192">
    <property type="protein sequence ID" value="KAF9480595.1"/>
    <property type="molecule type" value="Genomic_DNA"/>
</dbReference>
<dbReference type="SMART" id="SM01351">
    <property type="entry name" value="Aspzincin_M35"/>
    <property type="match status" value="1"/>
</dbReference>
<gene>
    <name evidence="10" type="ORF">BDN70DRAFT_978762</name>
</gene>
<dbReference type="GO" id="GO:0004222">
    <property type="term" value="F:metalloendopeptidase activity"/>
    <property type="evidence" value="ECO:0007669"/>
    <property type="project" value="InterPro"/>
</dbReference>
<evidence type="ECO:0000256" key="3">
    <source>
        <dbReference type="ARBA" id="ARBA00022670"/>
    </source>
</evidence>
<evidence type="ECO:0000256" key="6">
    <source>
        <dbReference type="ARBA" id="ARBA00022833"/>
    </source>
</evidence>
<feature type="signal peptide" evidence="8">
    <location>
        <begin position="1"/>
        <end position="23"/>
    </location>
</feature>
<dbReference type="InterPro" id="IPR024079">
    <property type="entry name" value="MetalloPept_cat_dom_sf"/>
</dbReference>
<dbReference type="Gene3D" id="2.60.40.2970">
    <property type="match status" value="1"/>
</dbReference>
<name>A0A9P6D1W7_9AGAR</name>
<evidence type="ECO:0000256" key="1">
    <source>
        <dbReference type="ARBA" id="ARBA00001947"/>
    </source>
</evidence>
<comment type="caution">
    <text evidence="10">The sequence shown here is derived from an EMBL/GenBank/DDBJ whole genome shotgun (WGS) entry which is preliminary data.</text>
</comment>
<dbReference type="PANTHER" id="PTHR37016:SF3">
    <property type="entry name" value="NEUTRAL PROTEASE 2-RELATED"/>
    <property type="match status" value="1"/>
</dbReference>
<dbReference type="InterPro" id="IPR029463">
    <property type="entry name" value="Lys_MEP"/>
</dbReference>
<evidence type="ECO:0000256" key="4">
    <source>
        <dbReference type="ARBA" id="ARBA00022723"/>
    </source>
</evidence>
<reference evidence="10" key="1">
    <citation type="submission" date="2020-11" db="EMBL/GenBank/DDBJ databases">
        <authorList>
            <consortium name="DOE Joint Genome Institute"/>
            <person name="Ahrendt S."/>
            <person name="Riley R."/>
            <person name="Andreopoulos W."/>
            <person name="Labutti K."/>
            <person name="Pangilinan J."/>
            <person name="Ruiz-Duenas F.J."/>
            <person name="Barrasa J.M."/>
            <person name="Sanchez-Garcia M."/>
            <person name="Camarero S."/>
            <person name="Miyauchi S."/>
            <person name="Serrano A."/>
            <person name="Linde D."/>
            <person name="Babiker R."/>
            <person name="Drula E."/>
            <person name="Ayuso-Fernandez I."/>
            <person name="Pacheco R."/>
            <person name="Padilla G."/>
            <person name="Ferreira P."/>
            <person name="Barriuso J."/>
            <person name="Kellner H."/>
            <person name="Castanera R."/>
            <person name="Alfaro M."/>
            <person name="Ramirez L."/>
            <person name="Pisabarro A.G."/>
            <person name="Kuo A."/>
            <person name="Tritt A."/>
            <person name="Lipzen A."/>
            <person name="He G."/>
            <person name="Yan M."/>
            <person name="Ng V."/>
            <person name="Cullen D."/>
            <person name="Martin F."/>
            <person name="Rosso M.-N."/>
            <person name="Henrissat B."/>
            <person name="Hibbett D."/>
            <person name="Martinez A.T."/>
            <person name="Grigoriev I.V."/>
        </authorList>
    </citation>
    <scope>NUCLEOTIDE SEQUENCE</scope>
    <source>
        <strain evidence="10">CIRM-BRFM 674</strain>
    </source>
</reference>
<evidence type="ECO:0000313" key="10">
    <source>
        <dbReference type="EMBL" id="KAF9480595.1"/>
    </source>
</evidence>
<dbReference type="Pfam" id="PF14521">
    <property type="entry name" value="Aspzincin_M35"/>
    <property type="match status" value="1"/>
</dbReference>
<evidence type="ECO:0000256" key="2">
    <source>
        <dbReference type="ARBA" id="ARBA00010279"/>
    </source>
</evidence>
<evidence type="ECO:0000256" key="5">
    <source>
        <dbReference type="ARBA" id="ARBA00022801"/>
    </source>
</evidence>
<feature type="chain" id="PRO_5040133477" evidence="8">
    <location>
        <begin position="24"/>
        <end position="364"/>
    </location>
</feature>
<keyword evidence="7" id="KW-0482">Metalloprotease</keyword>
<dbReference type="GO" id="GO:0046872">
    <property type="term" value="F:metal ion binding"/>
    <property type="evidence" value="ECO:0007669"/>
    <property type="project" value="UniProtKB-KW"/>
</dbReference>
<feature type="domain" description="Lysine-specific metallo-endopeptidase" evidence="9">
    <location>
        <begin position="215"/>
        <end position="358"/>
    </location>
</feature>
<dbReference type="PANTHER" id="PTHR37016">
    <property type="match status" value="1"/>
</dbReference>
<dbReference type="Proteomes" id="UP000807469">
    <property type="component" value="Unassembled WGS sequence"/>
</dbReference>
<dbReference type="OrthoDB" id="412874at2759"/>
<evidence type="ECO:0000256" key="7">
    <source>
        <dbReference type="ARBA" id="ARBA00023049"/>
    </source>
</evidence>
<dbReference type="GO" id="GO:0006508">
    <property type="term" value="P:proteolysis"/>
    <property type="evidence" value="ECO:0007669"/>
    <property type="project" value="UniProtKB-KW"/>
</dbReference>
<proteinExistence type="inferred from homology"/>
<organism evidence="10 11">
    <name type="scientific">Pholiota conissans</name>
    <dbReference type="NCBI Taxonomy" id="109636"/>
    <lineage>
        <taxon>Eukaryota</taxon>
        <taxon>Fungi</taxon>
        <taxon>Dikarya</taxon>
        <taxon>Basidiomycota</taxon>
        <taxon>Agaricomycotina</taxon>
        <taxon>Agaricomycetes</taxon>
        <taxon>Agaricomycetidae</taxon>
        <taxon>Agaricales</taxon>
        <taxon>Agaricineae</taxon>
        <taxon>Strophariaceae</taxon>
        <taxon>Pholiota</taxon>
    </lineage>
</organism>
<dbReference type="InterPro" id="IPR050414">
    <property type="entry name" value="Fungal_M35_metalloproteases"/>
</dbReference>
<accession>A0A9P6D1W7</accession>
<evidence type="ECO:0000313" key="11">
    <source>
        <dbReference type="Proteomes" id="UP000807469"/>
    </source>
</evidence>
<comment type="similarity">
    <text evidence="2">Belongs to the peptidase M35 family.</text>
</comment>
<protein>
    <submittedName>
        <fullName evidence="10">Zincin</fullName>
    </submittedName>
</protein>
<keyword evidence="5" id="KW-0378">Hydrolase</keyword>
<sequence>MISIIKAGCIGLWFLTDLAWASSEKPLSLKTTGSRIIEKAEDYVIRTIITNESDKKLHILNDPRGPLLKLPTDTFRITDANGAQPRFKGVRVKYLPMAKSPSDYRVLDPGESVETEHDLNEAYDFSDLQPGPYEIMGKEPFYAFDKDTQTILPIRAHSISHHTHIKPLREKNQTRTRTAPFPKRAATFIDCTDDQQETIRTAAQVAQDYALNATSYANSVTEDAPPRYTTWFGRYTTTRYTRVAAQFSAISSRDFSSFTYDCSCDIENTFAYVYPHEFGHIYLCGAFWKAPMSGTDSKAGHLSFYLFIYSHDRFVGRNSHNAGGTIDHTYGHRACKALALTSPNTAVINADSHEYFAENHPELS</sequence>
<keyword evidence="11" id="KW-1185">Reference proteome</keyword>
<keyword evidence="3" id="KW-0645">Protease</keyword>
<evidence type="ECO:0000256" key="8">
    <source>
        <dbReference type="SAM" id="SignalP"/>
    </source>
</evidence>
<dbReference type="Gene3D" id="3.40.390.10">
    <property type="entry name" value="Collagenase (Catalytic Domain)"/>
    <property type="match status" value="1"/>
</dbReference>
<dbReference type="AlphaFoldDB" id="A0A9P6D1W7"/>
<comment type="cofactor">
    <cofactor evidence="1">
        <name>Zn(2+)</name>
        <dbReference type="ChEBI" id="CHEBI:29105"/>
    </cofactor>
</comment>
<evidence type="ECO:0000259" key="9">
    <source>
        <dbReference type="SMART" id="SM01351"/>
    </source>
</evidence>
<keyword evidence="8" id="KW-0732">Signal</keyword>
<dbReference type="SUPFAM" id="SSF55486">
    <property type="entry name" value="Metalloproteases ('zincins'), catalytic domain"/>
    <property type="match status" value="1"/>
</dbReference>